<dbReference type="GeneID" id="20646614"/>
<organism evidence="1 2">
    <name type="scientific">Phytophthora sojae (strain P6497)</name>
    <name type="common">Soybean stem and root rot agent</name>
    <name type="synonym">Phytophthora megasperma f. sp. glycines</name>
    <dbReference type="NCBI Taxonomy" id="1094619"/>
    <lineage>
        <taxon>Eukaryota</taxon>
        <taxon>Sar</taxon>
        <taxon>Stramenopiles</taxon>
        <taxon>Oomycota</taxon>
        <taxon>Peronosporomycetes</taxon>
        <taxon>Peronosporales</taxon>
        <taxon>Peronosporaceae</taxon>
        <taxon>Phytophthora</taxon>
    </lineage>
</organism>
<dbReference type="InParanoid" id="G4ZK36"/>
<dbReference type="RefSeq" id="XP_009528589.1">
    <property type="nucleotide sequence ID" value="XM_009530294.1"/>
</dbReference>
<dbReference type="EMBL" id="JH159155">
    <property type="protein sequence ID" value="EGZ14840.1"/>
    <property type="molecule type" value="Genomic_DNA"/>
</dbReference>
<dbReference type="KEGG" id="psoj:PHYSODRAFT_333162"/>
<gene>
    <name evidence="1" type="ORF">PHYSODRAFT_333162</name>
</gene>
<dbReference type="AlphaFoldDB" id="G4ZK36"/>
<accession>G4ZK36</accession>
<evidence type="ECO:0000313" key="2">
    <source>
        <dbReference type="Proteomes" id="UP000002640"/>
    </source>
</evidence>
<protein>
    <submittedName>
        <fullName evidence="1">Uncharacterized protein</fullName>
    </submittedName>
</protein>
<keyword evidence="2" id="KW-1185">Reference proteome</keyword>
<dbReference type="SMR" id="G4ZK36"/>
<dbReference type="SMART" id="SM00248">
    <property type="entry name" value="ANK"/>
    <property type="match status" value="5"/>
</dbReference>
<dbReference type="InterPro" id="IPR002110">
    <property type="entry name" value="Ankyrin_rpt"/>
</dbReference>
<dbReference type="Proteomes" id="UP000002640">
    <property type="component" value="Unassembled WGS sequence"/>
</dbReference>
<dbReference type="PANTHER" id="PTHR46586:SF3">
    <property type="entry name" value="ANKYRIN REPEAT-CONTAINING PROTEIN"/>
    <property type="match status" value="1"/>
</dbReference>
<dbReference type="SUPFAM" id="SSF48403">
    <property type="entry name" value="Ankyrin repeat"/>
    <property type="match status" value="1"/>
</dbReference>
<name>G4ZK36_PHYSP</name>
<reference evidence="1 2" key="1">
    <citation type="journal article" date="2006" name="Science">
        <title>Phytophthora genome sequences uncover evolutionary origins and mechanisms of pathogenesis.</title>
        <authorList>
            <person name="Tyler B.M."/>
            <person name="Tripathy S."/>
            <person name="Zhang X."/>
            <person name="Dehal P."/>
            <person name="Jiang R.H."/>
            <person name="Aerts A."/>
            <person name="Arredondo F.D."/>
            <person name="Baxter L."/>
            <person name="Bensasson D."/>
            <person name="Beynon J.L."/>
            <person name="Chapman J."/>
            <person name="Damasceno C.M."/>
            <person name="Dorrance A.E."/>
            <person name="Dou D."/>
            <person name="Dickerman A.W."/>
            <person name="Dubchak I.L."/>
            <person name="Garbelotto M."/>
            <person name="Gijzen M."/>
            <person name="Gordon S.G."/>
            <person name="Govers F."/>
            <person name="Grunwald N.J."/>
            <person name="Huang W."/>
            <person name="Ivors K.L."/>
            <person name="Jones R.W."/>
            <person name="Kamoun S."/>
            <person name="Krampis K."/>
            <person name="Lamour K.H."/>
            <person name="Lee M.K."/>
            <person name="McDonald W.H."/>
            <person name="Medina M."/>
            <person name="Meijer H.J."/>
            <person name="Nordberg E.K."/>
            <person name="Maclean D.J."/>
            <person name="Ospina-Giraldo M.D."/>
            <person name="Morris P.F."/>
            <person name="Phuntumart V."/>
            <person name="Putnam N.H."/>
            <person name="Rash S."/>
            <person name="Rose J.K."/>
            <person name="Sakihama Y."/>
            <person name="Salamov A.A."/>
            <person name="Savidor A."/>
            <person name="Scheuring C.F."/>
            <person name="Smith B.M."/>
            <person name="Sobral B.W."/>
            <person name="Terry A."/>
            <person name="Torto-Alalibo T.A."/>
            <person name="Win J."/>
            <person name="Xu Z."/>
            <person name="Zhang H."/>
            <person name="Grigoriev I.V."/>
            <person name="Rokhsar D.S."/>
            <person name="Boore J.L."/>
        </authorList>
    </citation>
    <scope>NUCLEOTIDE SEQUENCE [LARGE SCALE GENOMIC DNA]</scope>
    <source>
        <strain evidence="1 2">P6497</strain>
    </source>
</reference>
<sequence length="441" mass="48315">MQPGVVPPLLVVELLFRAKSDFTDLPHATTSVSQFLDSSVELPLHKACAFESLRLLDRIWTSSRAYKKNSVRDGASFSLGRCLGTDRYYRHHQFNRSLLEAVKRRHLAMVMWLSSKLKGYLIEGEVVTAAASVGAIEILDFFLCWGPDALEVAVLHGHSNVMWWLLQHTPDNGYDMDKALHYASEGHNIVHEVAAQGRLDVLKWMQKKRGVDLDAGSNGSHITDLGEASLAIHVAAVNGHLQAIQLRRLTEALGGSCTAAKVTIDTVVEAGKNGHADVVQWLLAEYPKLNFGDQQTPTDETPMDAIAARGHLNVLVVVQTMNVNADSRKRNRDGSRKGGHVCTSKAMDDAAANGHLDVVKWLHENRDEGCTSRAMDGAAIGGHLRVIQWLHENTSQGCTTGAMDGAAVYGYLDVVKWLHFTTNGDGRSGSKWTPSCRPMVA</sequence>
<evidence type="ECO:0000313" key="1">
    <source>
        <dbReference type="EMBL" id="EGZ14840.1"/>
    </source>
</evidence>
<dbReference type="PANTHER" id="PTHR46586">
    <property type="entry name" value="ANKYRIN REPEAT-CONTAINING PROTEIN"/>
    <property type="match status" value="1"/>
</dbReference>
<proteinExistence type="predicted"/>
<dbReference type="Pfam" id="PF13637">
    <property type="entry name" value="Ank_4"/>
    <property type="match status" value="1"/>
</dbReference>
<dbReference type="InterPro" id="IPR036770">
    <property type="entry name" value="Ankyrin_rpt-contain_sf"/>
</dbReference>
<dbReference type="Gene3D" id="1.25.40.20">
    <property type="entry name" value="Ankyrin repeat-containing domain"/>
    <property type="match status" value="2"/>
</dbReference>
<dbReference type="InterPro" id="IPR052050">
    <property type="entry name" value="SecEffector_AnkRepeat"/>
</dbReference>